<dbReference type="InterPro" id="IPR000115">
    <property type="entry name" value="PRibGlycinamide_synth"/>
</dbReference>
<dbReference type="InterPro" id="IPR020560">
    <property type="entry name" value="PRibGlycinamide_synth_C-dom"/>
</dbReference>
<dbReference type="InterPro" id="IPR016185">
    <property type="entry name" value="PreATP-grasp_dom_sf"/>
</dbReference>
<dbReference type="PANTHER" id="PTHR43472:SF1">
    <property type="entry name" value="PHOSPHORIBOSYLAMINE--GLYCINE LIGASE, CHLOROPLASTIC"/>
    <property type="match status" value="1"/>
</dbReference>
<keyword evidence="7 12" id="KW-0658">Purine biosynthesis</keyword>
<dbReference type="Gene3D" id="3.30.1490.20">
    <property type="entry name" value="ATP-grasp fold, A domain"/>
    <property type="match status" value="1"/>
</dbReference>
<protein>
    <recommendedName>
        <fullName evidence="4 12">Phosphoribosylamine--glycine ligase</fullName>
        <ecNumber evidence="4 12">6.3.4.13</ecNumber>
    </recommendedName>
    <alternativeName>
        <fullName evidence="12">GARS</fullName>
    </alternativeName>
    <alternativeName>
        <fullName evidence="10 12">Glycinamide ribonucleotide synthetase</fullName>
    </alternativeName>
    <alternativeName>
        <fullName evidence="11 12">Phosphoribosylglycinamide synthetase</fullName>
    </alternativeName>
</protein>
<dbReference type="InterPro" id="IPR011054">
    <property type="entry name" value="Rudment_hybrid_motif"/>
</dbReference>
<organism evidence="15 16">
    <name type="scientific">Limnothrix redekei LRLZ20PSL1</name>
    <dbReference type="NCBI Taxonomy" id="3112953"/>
    <lineage>
        <taxon>Bacteria</taxon>
        <taxon>Bacillati</taxon>
        <taxon>Cyanobacteriota</taxon>
        <taxon>Cyanophyceae</taxon>
        <taxon>Pseudanabaenales</taxon>
        <taxon>Pseudanabaenaceae</taxon>
        <taxon>Limnothrix</taxon>
    </lineage>
</organism>
<dbReference type="InterPro" id="IPR013815">
    <property type="entry name" value="ATP_grasp_subdomain_1"/>
</dbReference>
<feature type="domain" description="ATP-grasp" evidence="14">
    <location>
        <begin position="109"/>
        <end position="315"/>
    </location>
</feature>
<dbReference type="EC" id="6.3.4.13" evidence="4 12"/>
<dbReference type="SMART" id="SM01210">
    <property type="entry name" value="GARS_C"/>
    <property type="match status" value="1"/>
</dbReference>
<dbReference type="Pfam" id="PF02844">
    <property type="entry name" value="GARS_N"/>
    <property type="match status" value="1"/>
</dbReference>
<dbReference type="NCBIfam" id="TIGR00877">
    <property type="entry name" value="purD"/>
    <property type="match status" value="1"/>
</dbReference>
<evidence type="ECO:0000256" key="6">
    <source>
        <dbReference type="ARBA" id="ARBA00022741"/>
    </source>
</evidence>
<dbReference type="InterPro" id="IPR011761">
    <property type="entry name" value="ATP-grasp"/>
</dbReference>
<comment type="caution">
    <text evidence="15">The sequence shown here is derived from an EMBL/GenBank/DDBJ whole genome shotgun (WGS) entry which is preliminary data.</text>
</comment>
<evidence type="ECO:0000256" key="9">
    <source>
        <dbReference type="ARBA" id="ARBA00038345"/>
    </source>
</evidence>
<dbReference type="HAMAP" id="MF_00138">
    <property type="entry name" value="GARS"/>
    <property type="match status" value="1"/>
</dbReference>
<evidence type="ECO:0000256" key="1">
    <source>
        <dbReference type="ARBA" id="ARBA00001936"/>
    </source>
</evidence>
<evidence type="ECO:0000313" key="15">
    <source>
        <dbReference type="EMBL" id="MFG3816759.1"/>
    </source>
</evidence>
<keyword evidence="6 13" id="KW-0547">Nucleotide-binding</keyword>
<dbReference type="PROSITE" id="PS50975">
    <property type="entry name" value="ATP_GRASP"/>
    <property type="match status" value="1"/>
</dbReference>
<dbReference type="Gene3D" id="3.30.470.20">
    <property type="entry name" value="ATP-grasp fold, B domain"/>
    <property type="match status" value="1"/>
</dbReference>
<keyword evidence="16" id="KW-1185">Reference proteome</keyword>
<comment type="cofactor">
    <cofactor evidence="2">
        <name>Mg(2+)</name>
        <dbReference type="ChEBI" id="CHEBI:18420"/>
    </cofactor>
</comment>
<evidence type="ECO:0000256" key="2">
    <source>
        <dbReference type="ARBA" id="ARBA00001946"/>
    </source>
</evidence>
<proteinExistence type="inferred from homology"/>
<comment type="pathway">
    <text evidence="3 12">Purine metabolism; IMP biosynthesis via de novo pathway; N(1)-(5-phospho-D-ribosyl)glycinamide from 5-phospho-alpha-D-ribose 1-diphosphate: step 2/2.</text>
</comment>
<reference evidence="16" key="1">
    <citation type="journal article" date="2024" name="Algal Res.">
        <title>Biochemical, toxicological and genomic investigation of a high-biomass producing Limnothrix strain isolated from Italian shallow drinking water reservoir.</title>
        <authorList>
            <person name="Simonazzi M."/>
            <person name="Shishido T.K."/>
            <person name="Delbaje E."/>
            <person name="Wahlsten M."/>
            <person name="Fewer D.P."/>
            <person name="Sivonen K."/>
            <person name="Pezzolesi L."/>
            <person name="Pistocchi R."/>
        </authorList>
    </citation>
    <scope>NUCLEOTIDE SEQUENCE [LARGE SCALE GENOMIC DNA]</scope>
    <source>
        <strain evidence="16">LRLZ20PSL1</strain>
    </source>
</reference>
<dbReference type="InterPro" id="IPR037123">
    <property type="entry name" value="PRibGlycinamide_synth_C_sf"/>
</dbReference>
<evidence type="ECO:0000256" key="10">
    <source>
        <dbReference type="ARBA" id="ARBA00042242"/>
    </source>
</evidence>
<comment type="cofactor">
    <cofactor evidence="1">
        <name>Mn(2+)</name>
        <dbReference type="ChEBI" id="CHEBI:29035"/>
    </cofactor>
</comment>
<dbReference type="EMBL" id="JAZAQF010000021">
    <property type="protein sequence ID" value="MFG3816759.1"/>
    <property type="molecule type" value="Genomic_DNA"/>
</dbReference>
<dbReference type="RefSeq" id="WP_393010835.1">
    <property type="nucleotide sequence ID" value="NZ_JAZAQF010000021.1"/>
</dbReference>
<dbReference type="SUPFAM" id="SSF56059">
    <property type="entry name" value="Glutathione synthetase ATP-binding domain-like"/>
    <property type="match status" value="1"/>
</dbReference>
<dbReference type="SUPFAM" id="SSF52440">
    <property type="entry name" value="PreATP-grasp domain"/>
    <property type="match status" value="1"/>
</dbReference>
<dbReference type="Pfam" id="PF02843">
    <property type="entry name" value="GARS_C"/>
    <property type="match status" value="1"/>
</dbReference>
<dbReference type="PROSITE" id="PS00184">
    <property type="entry name" value="GARS"/>
    <property type="match status" value="1"/>
</dbReference>
<comment type="similarity">
    <text evidence="9 12">Belongs to the GARS family.</text>
</comment>
<keyword evidence="8 13" id="KW-0067">ATP-binding</keyword>
<evidence type="ECO:0000256" key="13">
    <source>
        <dbReference type="PROSITE-ProRule" id="PRU00409"/>
    </source>
</evidence>
<evidence type="ECO:0000256" key="7">
    <source>
        <dbReference type="ARBA" id="ARBA00022755"/>
    </source>
</evidence>
<dbReference type="Gene3D" id="3.40.50.20">
    <property type="match status" value="1"/>
</dbReference>
<dbReference type="SMART" id="SM01209">
    <property type="entry name" value="GARS_A"/>
    <property type="match status" value="1"/>
</dbReference>
<gene>
    <name evidence="12 15" type="primary">purD</name>
    <name evidence="15" type="ORF">VPK24_03850</name>
</gene>
<dbReference type="PANTHER" id="PTHR43472">
    <property type="entry name" value="PHOSPHORIBOSYLAMINE--GLYCINE LIGASE"/>
    <property type="match status" value="1"/>
</dbReference>
<evidence type="ECO:0000313" key="16">
    <source>
        <dbReference type="Proteomes" id="UP001604335"/>
    </source>
</evidence>
<evidence type="ECO:0000259" key="14">
    <source>
        <dbReference type="PROSITE" id="PS50975"/>
    </source>
</evidence>
<sequence>MKVLVVGNGGREHTIAHMLLKSEQVERVFCIPGNGGTALNPRCQNFAFAATDFEAIARVAQTQGVSLVVVGPEAPLAVGIVDFLRGRQIPVFGPTQAGAQIEASKSWAKTLMAEAGVPTAQSATFTELAPARDYLQQTGAPIVVKADGLAAGKGVTVAMTLNEALKAVESIFGGQFGSAGSSVVIEEFMEGREVSVLALTDGKAVRPLIPAQDHKRIGEGDTGPNTGGMGTYAPAPLVTPDLMARIETEVLQPTVRALAARGIDYRGVLYAGLMITPEGNPKVVEFNCRFGDPETQVVLPLLETPLHELMLACVEQRLAQLPPIAWKSGVAGCVVVAAQGYPGSFAKGTPIAGLAEAEAVGAMVFHAGTRLVRSSGNTDRLVSDGGRVLGVTAIGADFDEAFETVYRAIETIDYADKTYRRDIGYQVRQQPWEALPLPGVIAASDPMPTEAP</sequence>
<evidence type="ECO:0000256" key="8">
    <source>
        <dbReference type="ARBA" id="ARBA00022840"/>
    </source>
</evidence>
<accession>A0ABW7C9F5</accession>
<dbReference type="Pfam" id="PF01071">
    <property type="entry name" value="GARS_A"/>
    <property type="match status" value="1"/>
</dbReference>
<dbReference type="InterPro" id="IPR020561">
    <property type="entry name" value="PRibGlycinamid_synth_ATP-grasp"/>
</dbReference>
<evidence type="ECO:0000256" key="11">
    <source>
        <dbReference type="ARBA" id="ARBA00042864"/>
    </source>
</evidence>
<evidence type="ECO:0000256" key="12">
    <source>
        <dbReference type="HAMAP-Rule" id="MF_00138"/>
    </source>
</evidence>
<comment type="catalytic activity">
    <reaction evidence="12">
        <text>5-phospho-beta-D-ribosylamine + glycine + ATP = N(1)-(5-phospho-beta-D-ribosyl)glycinamide + ADP + phosphate + H(+)</text>
        <dbReference type="Rhea" id="RHEA:17453"/>
        <dbReference type="ChEBI" id="CHEBI:15378"/>
        <dbReference type="ChEBI" id="CHEBI:30616"/>
        <dbReference type="ChEBI" id="CHEBI:43474"/>
        <dbReference type="ChEBI" id="CHEBI:57305"/>
        <dbReference type="ChEBI" id="CHEBI:58681"/>
        <dbReference type="ChEBI" id="CHEBI:143788"/>
        <dbReference type="ChEBI" id="CHEBI:456216"/>
        <dbReference type="EC" id="6.3.4.13"/>
    </reaction>
</comment>
<dbReference type="Gene3D" id="3.90.600.10">
    <property type="entry name" value="Phosphoribosylglycinamide synthetase, C-terminal domain"/>
    <property type="match status" value="1"/>
</dbReference>
<dbReference type="GO" id="GO:0004637">
    <property type="term" value="F:phosphoribosylamine-glycine ligase activity"/>
    <property type="evidence" value="ECO:0007669"/>
    <property type="project" value="UniProtKB-EC"/>
</dbReference>
<evidence type="ECO:0000256" key="5">
    <source>
        <dbReference type="ARBA" id="ARBA00022598"/>
    </source>
</evidence>
<name>A0ABW7C9F5_9CYAN</name>
<keyword evidence="5 12" id="KW-0436">Ligase</keyword>
<dbReference type="InterPro" id="IPR020562">
    <property type="entry name" value="PRibGlycinamide_synth_N"/>
</dbReference>
<evidence type="ECO:0000256" key="3">
    <source>
        <dbReference type="ARBA" id="ARBA00005174"/>
    </source>
</evidence>
<dbReference type="SUPFAM" id="SSF51246">
    <property type="entry name" value="Rudiment single hybrid motif"/>
    <property type="match status" value="1"/>
</dbReference>
<evidence type="ECO:0000256" key="4">
    <source>
        <dbReference type="ARBA" id="ARBA00013255"/>
    </source>
</evidence>
<dbReference type="Proteomes" id="UP001604335">
    <property type="component" value="Unassembled WGS sequence"/>
</dbReference>
<dbReference type="InterPro" id="IPR020559">
    <property type="entry name" value="PRibGlycinamide_synth_CS"/>
</dbReference>